<evidence type="ECO:0000256" key="1">
    <source>
        <dbReference type="ARBA" id="ARBA00022679"/>
    </source>
</evidence>
<dbReference type="Pfam" id="PF13649">
    <property type="entry name" value="Methyltransf_25"/>
    <property type="match status" value="1"/>
</dbReference>
<reference evidence="4" key="1">
    <citation type="submission" date="2016-06" db="EMBL/GenBank/DDBJ databases">
        <authorList>
            <person name="Varghese N."/>
            <person name="Submissions Spin"/>
        </authorList>
    </citation>
    <scope>NUCLEOTIDE SEQUENCE [LARGE SCALE GENOMIC DNA]</scope>
    <source>
        <strain evidence="4">DSM 43819</strain>
    </source>
</reference>
<name>A0A1C5JVF6_9ACTN</name>
<dbReference type="GO" id="GO:0032259">
    <property type="term" value="P:methylation"/>
    <property type="evidence" value="ECO:0007669"/>
    <property type="project" value="UniProtKB-KW"/>
</dbReference>
<dbReference type="EMBL" id="LT607754">
    <property type="protein sequence ID" value="SCG74570.1"/>
    <property type="molecule type" value="Genomic_DNA"/>
</dbReference>
<evidence type="ECO:0000313" key="3">
    <source>
        <dbReference type="EMBL" id="SCG74570.1"/>
    </source>
</evidence>
<organism evidence="3 4">
    <name type="scientific">Micromonospora inositola</name>
    <dbReference type="NCBI Taxonomy" id="47865"/>
    <lineage>
        <taxon>Bacteria</taxon>
        <taxon>Bacillati</taxon>
        <taxon>Actinomycetota</taxon>
        <taxon>Actinomycetes</taxon>
        <taxon>Micromonosporales</taxon>
        <taxon>Micromonosporaceae</taxon>
        <taxon>Micromonospora</taxon>
    </lineage>
</organism>
<keyword evidence="3" id="KW-0489">Methyltransferase</keyword>
<feature type="domain" description="Methyltransferase" evidence="2">
    <location>
        <begin position="50"/>
        <end position="145"/>
    </location>
</feature>
<dbReference type="RefSeq" id="WP_089014903.1">
    <property type="nucleotide sequence ID" value="NZ_LT607754.1"/>
</dbReference>
<dbReference type="OrthoDB" id="7062303at2"/>
<gene>
    <name evidence="3" type="ORF">GA0070613_5564</name>
</gene>
<evidence type="ECO:0000259" key="2">
    <source>
        <dbReference type="Pfam" id="PF13649"/>
    </source>
</evidence>
<proteinExistence type="predicted"/>
<dbReference type="Gene3D" id="3.40.50.150">
    <property type="entry name" value="Vaccinia Virus protein VP39"/>
    <property type="match status" value="1"/>
</dbReference>
<dbReference type="InterPro" id="IPR029063">
    <property type="entry name" value="SAM-dependent_MTases_sf"/>
</dbReference>
<dbReference type="PANTHER" id="PTHR43861">
    <property type="entry name" value="TRANS-ACONITATE 2-METHYLTRANSFERASE-RELATED"/>
    <property type="match status" value="1"/>
</dbReference>
<accession>A0A1C5JVF6</accession>
<keyword evidence="4" id="KW-1185">Reference proteome</keyword>
<protein>
    <submittedName>
        <fullName evidence="3">Methyltransferase domain-containing protein</fullName>
    </submittedName>
</protein>
<dbReference type="SUPFAM" id="SSF53335">
    <property type="entry name" value="S-adenosyl-L-methionine-dependent methyltransferases"/>
    <property type="match status" value="1"/>
</dbReference>
<keyword evidence="1 3" id="KW-0808">Transferase</keyword>
<dbReference type="AlphaFoldDB" id="A0A1C5JVF6"/>
<dbReference type="InterPro" id="IPR041698">
    <property type="entry name" value="Methyltransf_25"/>
</dbReference>
<dbReference type="CDD" id="cd02440">
    <property type="entry name" value="AdoMet_MTases"/>
    <property type="match status" value="1"/>
</dbReference>
<dbReference type="Proteomes" id="UP000198221">
    <property type="component" value="Chromosome I"/>
</dbReference>
<sequence>MSKPTRWVTETKPGHSQWYIDRFRRLAAEGADLAGEARLLDALVPPGARILDAGSGTGRVGAALAARGHRVVGVDADPALVEAARADHPRPRWLVGDLAALDLAAQDEAEPFDAAVIAGNVMAFVAPGTERAVLARVAAHVRPDGVVVVGFGTDRGYPLTDFDADAVAAGLRLEHRFATWDLRPWRDEADFAVSVLRRPAD</sequence>
<evidence type="ECO:0000313" key="4">
    <source>
        <dbReference type="Proteomes" id="UP000198221"/>
    </source>
</evidence>
<dbReference type="GO" id="GO:0008168">
    <property type="term" value="F:methyltransferase activity"/>
    <property type="evidence" value="ECO:0007669"/>
    <property type="project" value="UniProtKB-KW"/>
</dbReference>